<keyword evidence="4" id="KW-1185">Reference proteome</keyword>
<protein>
    <recommendedName>
        <fullName evidence="5">Amino_oxidase domain-containing protein</fullName>
    </recommendedName>
</protein>
<dbReference type="AlphaFoldDB" id="A0A3P8IZL8"/>
<organism evidence="3 4">
    <name type="scientific">Echinostoma caproni</name>
    <dbReference type="NCBI Taxonomy" id="27848"/>
    <lineage>
        <taxon>Eukaryota</taxon>
        <taxon>Metazoa</taxon>
        <taxon>Spiralia</taxon>
        <taxon>Lophotrochozoa</taxon>
        <taxon>Platyhelminthes</taxon>
        <taxon>Trematoda</taxon>
        <taxon>Digenea</taxon>
        <taxon>Plagiorchiida</taxon>
        <taxon>Echinostomata</taxon>
        <taxon>Echinostomatoidea</taxon>
        <taxon>Echinostomatidae</taxon>
        <taxon>Echinostoma</taxon>
    </lineage>
</organism>
<dbReference type="PRINTS" id="PR00419">
    <property type="entry name" value="ADXRDTASE"/>
</dbReference>
<evidence type="ECO:0000256" key="1">
    <source>
        <dbReference type="ARBA" id="ARBA00005995"/>
    </source>
</evidence>
<gene>
    <name evidence="3" type="ORF">ECPE_LOCUS16253</name>
</gene>
<dbReference type="PANTHER" id="PTHR10742">
    <property type="entry name" value="FLAVIN MONOAMINE OXIDASE"/>
    <property type="match status" value="1"/>
</dbReference>
<name>A0A3P8IZL8_9TREM</name>
<dbReference type="InterPro" id="IPR036188">
    <property type="entry name" value="FAD/NAD-bd_sf"/>
</dbReference>
<dbReference type="Pfam" id="PF13450">
    <property type="entry name" value="NAD_binding_8"/>
    <property type="match status" value="1"/>
</dbReference>
<proteinExistence type="inferred from homology"/>
<evidence type="ECO:0000313" key="4">
    <source>
        <dbReference type="Proteomes" id="UP000272942"/>
    </source>
</evidence>
<dbReference type="OrthoDB" id="7777654at2759"/>
<evidence type="ECO:0008006" key="5">
    <source>
        <dbReference type="Google" id="ProtNLM"/>
    </source>
</evidence>
<feature type="non-terminal residue" evidence="3">
    <location>
        <position position="96"/>
    </location>
</feature>
<sequence length="96" mass="11175">MIMYDVVVIGAGISGLGAARVLSREGHRVIVLEARNRPGGRIHSVRLPPLETPYPGEYRIYQWLYHNLFCKLGKFVWFQFQFQFEQPLTMHFRAPV</sequence>
<dbReference type="PANTHER" id="PTHR10742:SF386">
    <property type="entry name" value="LYSINE-SPECIFIC HISTONE DEMETHYLASE 1A"/>
    <property type="match status" value="1"/>
</dbReference>
<accession>A0A3P8IZL8</accession>
<reference evidence="3 4" key="1">
    <citation type="submission" date="2018-11" db="EMBL/GenBank/DDBJ databases">
        <authorList>
            <consortium name="Pathogen Informatics"/>
        </authorList>
    </citation>
    <scope>NUCLEOTIDE SEQUENCE [LARGE SCALE GENOMIC DNA]</scope>
    <source>
        <strain evidence="3 4">Egypt</strain>
    </source>
</reference>
<keyword evidence="2" id="KW-0560">Oxidoreductase</keyword>
<dbReference type="InterPro" id="IPR050281">
    <property type="entry name" value="Flavin_monoamine_oxidase"/>
</dbReference>
<dbReference type="Proteomes" id="UP000272942">
    <property type="component" value="Unassembled WGS sequence"/>
</dbReference>
<evidence type="ECO:0000313" key="3">
    <source>
        <dbReference type="EMBL" id="VDP93525.1"/>
    </source>
</evidence>
<dbReference type="GO" id="GO:0016491">
    <property type="term" value="F:oxidoreductase activity"/>
    <property type="evidence" value="ECO:0007669"/>
    <property type="project" value="UniProtKB-KW"/>
</dbReference>
<dbReference type="EMBL" id="UZAN01063567">
    <property type="protein sequence ID" value="VDP93525.1"/>
    <property type="molecule type" value="Genomic_DNA"/>
</dbReference>
<comment type="similarity">
    <text evidence="1">Belongs to the flavin monoamine oxidase family.</text>
</comment>
<dbReference type="Gene3D" id="3.50.50.60">
    <property type="entry name" value="FAD/NAD(P)-binding domain"/>
    <property type="match status" value="1"/>
</dbReference>
<dbReference type="SUPFAM" id="SSF51971">
    <property type="entry name" value="Nucleotide-binding domain"/>
    <property type="match status" value="1"/>
</dbReference>
<evidence type="ECO:0000256" key="2">
    <source>
        <dbReference type="ARBA" id="ARBA00023002"/>
    </source>
</evidence>